<evidence type="ECO:0000313" key="2">
    <source>
        <dbReference type="EMBL" id="QFU98106.1"/>
    </source>
</evidence>
<sequence>MDPYTPPALARSTLLALWLAFGPRDTDARTRAARLVQGDDEPHEVTGLDPEDERAARDADGPPNGVGTLLAAWAGADAVVALLPEAGRAAAVPAAVSHAAVEAGECVLVERRGRAFAAVPEVRRFGSDLEPGHLVRWDVVEVDPWQTRVLGAVGTVEDAERELRTALVTATEALDSLDVASWREDAADAIARLRSPVDLGASVPAALDPRRVRALSQAVRLRTIVELATVDDGGAVNVWQSDQRGAALHQVGEAARRALEAATLHLR</sequence>
<name>A0A5P9QA25_9MICO</name>
<reference evidence="2 3" key="1">
    <citation type="submission" date="2019-10" db="EMBL/GenBank/DDBJ databases">
        <title>Genome sequence of Luteimicrobium xylanilyticum HY-24.</title>
        <authorList>
            <person name="Kim D.Y."/>
            <person name="Park H.-Y."/>
        </authorList>
    </citation>
    <scope>NUCLEOTIDE SEQUENCE [LARGE SCALE GENOMIC DNA]</scope>
    <source>
        <strain evidence="2 3">HY-24</strain>
    </source>
</reference>
<dbReference type="RefSeq" id="WP_153022170.1">
    <property type="nucleotide sequence ID" value="NZ_BAABIH010000027.1"/>
</dbReference>
<accession>A0A5P9QA25</accession>
<keyword evidence="3" id="KW-1185">Reference proteome</keyword>
<feature type="region of interest" description="Disordered" evidence="1">
    <location>
        <begin position="37"/>
        <end position="63"/>
    </location>
</feature>
<dbReference type="AlphaFoldDB" id="A0A5P9QA25"/>
<evidence type="ECO:0000256" key="1">
    <source>
        <dbReference type="SAM" id="MobiDB-lite"/>
    </source>
</evidence>
<dbReference type="EMBL" id="CP045529">
    <property type="protein sequence ID" value="QFU98106.1"/>
    <property type="molecule type" value="Genomic_DNA"/>
</dbReference>
<dbReference type="KEGG" id="lxl:KDY119_01615"/>
<organism evidence="2 3">
    <name type="scientific">Luteimicrobium xylanilyticum</name>
    <dbReference type="NCBI Taxonomy" id="1133546"/>
    <lineage>
        <taxon>Bacteria</taxon>
        <taxon>Bacillati</taxon>
        <taxon>Actinomycetota</taxon>
        <taxon>Actinomycetes</taxon>
        <taxon>Micrococcales</taxon>
        <taxon>Luteimicrobium</taxon>
    </lineage>
</organism>
<protein>
    <submittedName>
        <fullName evidence="2">Uncharacterized protein</fullName>
    </submittedName>
</protein>
<proteinExistence type="predicted"/>
<dbReference type="Proteomes" id="UP000326702">
    <property type="component" value="Chromosome"/>
</dbReference>
<dbReference type="OrthoDB" id="5144372at2"/>
<evidence type="ECO:0000313" key="3">
    <source>
        <dbReference type="Proteomes" id="UP000326702"/>
    </source>
</evidence>
<gene>
    <name evidence="2" type="ORF">KDY119_01615</name>
</gene>